<dbReference type="Gene3D" id="3.80.10.10">
    <property type="entry name" value="Ribonuclease Inhibitor"/>
    <property type="match status" value="1"/>
</dbReference>
<dbReference type="Proteomes" id="UP000265520">
    <property type="component" value="Unassembled WGS sequence"/>
</dbReference>
<dbReference type="EMBL" id="LXQA010235302">
    <property type="protein sequence ID" value="MCI36589.1"/>
    <property type="molecule type" value="Genomic_DNA"/>
</dbReference>
<name>A0A392RK15_9FABA</name>
<dbReference type="AlphaFoldDB" id="A0A392RK15"/>
<evidence type="ECO:0000313" key="2">
    <source>
        <dbReference type="Proteomes" id="UP000265520"/>
    </source>
</evidence>
<reference evidence="1 2" key="1">
    <citation type="journal article" date="2018" name="Front. Plant Sci.">
        <title>Red Clover (Trifolium pratense) and Zigzag Clover (T. medium) - A Picture of Genomic Similarities and Differences.</title>
        <authorList>
            <person name="Dluhosova J."/>
            <person name="Istvanek J."/>
            <person name="Nedelnik J."/>
            <person name="Repkova J."/>
        </authorList>
    </citation>
    <scope>NUCLEOTIDE SEQUENCE [LARGE SCALE GENOMIC DNA]</scope>
    <source>
        <strain evidence="2">cv. 10/8</strain>
        <tissue evidence="1">Leaf</tissue>
    </source>
</reference>
<evidence type="ECO:0000313" key="1">
    <source>
        <dbReference type="EMBL" id="MCI36589.1"/>
    </source>
</evidence>
<sequence>MVYLRISNCDNCLWLPPLGQLGNLKELIVEEMQSVQTIGNVFYGSDGSMETLPFEDTQERKEWNMIGGTSTEFPSLKTLSLSARN</sequence>
<keyword evidence="2" id="KW-1185">Reference proteome</keyword>
<accession>A0A392RK15</accession>
<protein>
    <submittedName>
        <fullName evidence="1">Disease resistance protein</fullName>
    </submittedName>
</protein>
<comment type="caution">
    <text evidence="1">The sequence shown here is derived from an EMBL/GenBank/DDBJ whole genome shotgun (WGS) entry which is preliminary data.</text>
</comment>
<dbReference type="InterPro" id="IPR032675">
    <property type="entry name" value="LRR_dom_sf"/>
</dbReference>
<proteinExistence type="predicted"/>
<organism evidence="1 2">
    <name type="scientific">Trifolium medium</name>
    <dbReference type="NCBI Taxonomy" id="97028"/>
    <lineage>
        <taxon>Eukaryota</taxon>
        <taxon>Viridiplantae</taxon>
        <taxon>Streptophyta</taxon>
        <taxon>Embryophyta</taxon>
        <taxon>Tracheophyta</taxon>
        <taxon>Spermatophyta</taxon>
        <taxon>Magnoliopsida</taxon>
        <taxon>eudicotyledons</taxon>
        <taxon>Gunneridae</taxon>
        <taxon>Pentapetalae</taxon>
        <taxon>rosids</taxon>
        <taxon>fabids</taxon>
        <taxon>Fabales</taxon>
        <taxon>Fabaceae</taxon>
        <taxon>Papilionoideae</taxon>
        <taxon>50 kb inversion clade</taxon>
        <taxon>NPAAA clade</taxon>
        <taxon>Hologalegina</taxon>
        <taxon>IRL clade</taxon>
        <taxon>Trifolieae</taxon>
        <taxon>Trifolium</taxon>
    </lineage>
</organism>